<dbReference type="InterPro" id="IPR037272">
    <property type="entry name" value="SNS_sf"/>
</dbReference>
<evidence type="ECO:0000256" key="1">
    <source>
        <dbReference type="SAM" id="Phobius"/>
    </source>
</evidence>
<proteinExistence type="predicted"/>
<accession>A0ABV1BBQ8</accession>
<organism evidence="2 3">
    <name type="scientific">Blautia aquisgranensis</name>
    <dbReference type="NCBI Taxonomy" id="3133153"/>
    <lineage>
        <taxon>Bacteria</taxon>
        <taxon>Bacillati</taxon>
        <taxon>Bacillota</taxon>
        <taxon>Clostridia</taxon>
        <taxon>Lachnospirales</taxon>
        <taxon>Lachnospiraceae</taxon>
        <taxon>Blautia</taxon>
    </lineage>
</organism>
<name>A0ABV1BBQ8_9FIRM</name>
<feature type="transmembrane region" description="Helical" evidence="1">
    <location>
        <begin position="6"/>
        <end position="25"/>
    </location>
</feature>
<keyword evidence="1" id="KW-0812">Transmembrane</keyword>
<sequence length="73" mass="8560">MDYISNSFMMPFIALLSAIFIGWVMKPDWIAEEMERGGKHFGRKRLYVVMIKYILPVIMLILFLQSTGILNNF</sequence>
<gene>
    <name evidence="2" type="ORF">WMO28_03755</name>
</gene>
<dbReference type="SUPFAM" id="SSF161070">
    <property type="entry name" value="SNF-like"/>
    <property type="match status" value="1"/>
</dbReference>
<keyword evidence="1" id="KW-1133">Transmembrane helix</keyword>
<comment type="caution">
    <text evidence="2">The sequence shown here is derived from an EMBL/GenBank/DDBJ whole genome shotgun (WGS) entry which is preliminary data.</text>
</comment>
<keyword evidence="1" id="KW-0472">Membrane</keyword>
<feature type="transmembrane region" description="Helical" evidence="1">
    <location>
        <begin position="46"/>
        <end position="64"/>
    </location>
</feature>
<keyword evidence="3" id="KW-1185">Reference proteome</keyword>
<reference evidence="2 3" key="1">
    <citation type="submission" date="2024-03" db="EMBL/GenBank/DDBJ databases">
        <title>Human intestinal bacterial collection.</title>
        <authorList>
            <person name="Pauvert C."/>
            <person name="Hitch T.C.A."/>
            <person name="Clavel T."/>
        </authorList>
    </citation>
    <scope>NUCLEOTIDE SEQUENCE [LARGE SCALE GENOMIC DNA]</scope>
    <source>
        <strain evidence="2 3">CLA-JM-H16</strain>
    </source>
</reference>
<protein>
    <recommendedName>
        <fullName evidence="4">Sodium-dependent transporter</fullName>
    </recommendedName>
</protein>
<dbReference type="Proteomes" id="UP001473063">
    <property type="component" value="Unassembled WGS sequence"/>
</dbReference>
<evidence type="ECO:0000313" key="2">
    <source>
        <dbReference type="EMBL" id="MEQ2370067.1"/>
    </source>
</evidence>
<evidence type="ECO:0000313" key="3">
    <source>
        <dbReference type="Proteomes" id="UP001473063"/>
    </source>
</evidence>
<evidence type="ECO:0008006" key="4">
    <source>
        <dbReference type="Google" id="ProtNLM"/>
    </source>
</evidence>
<dbReference type="EMBL" id="JBBMEJ010000003">
    <property type="protein sequence ID" value="MEQ2370067.1"/>
    <property type="molecule type" value="Genomic_DNA"/>
</dbReference>